<comment type="caution">
    <text evidence="1">The sequence shown here is derived from an EMBL/GenBank/DDBJ whole genome shotgun (WGS) entry which is preliminary data.</text>
</comment>
<evidence type="ECO:0000313" key="2">
    <source>
        <dbReference type="Proteomes" id="UP000789508"/>
    </source>
</evidence>
<gene>
    <name evidence="1" type="ORF">ALEPTO_LOCUS8038</name>
</gene>
<protein>
    <submittedName>
        <fullName evidence="1">1684_t:CDS:1</fullName>
    </submittedName>
</protein>
<name>A0A9N9CEK1_9GLOM</name>
<proteinExistence type="predicted"/>
<dbReference type="AlphaFoldDB" id="A0A9N9CEK1"/>
<evidence type="ECO:0000313" key="1">
    <source>
        <dbReference type="EMBL" id="CAG8598595.1"/>
    </source>
</evidence>
<reference evidence="1" key="1">
    <citation type="submission" date="2021-06" db="EMBL/GenBank/DDBJ databases">
        <authorList>
            <person name="Kallberg Y."/>
            <person name="Tangrot J."/>
            <person name="Rosling A."/>
        </authorList>
    </citation>
    <scope>NUCLEOTIDE SEQUENCE</scope>
    <source>
        <strain evidence="1">FL130A</strain>
    </source>
</reference>
<organism evidence="1 2">
    <name type="scientific">Ambispora leptoticha</name>
    <dbReference type="NCBI Taxonomy" id="144679"/>
    <lineage>
        <taxon>Eukaryota</taxon>
        <taxon>Fungi</taxon>
        <taxon>Fungi incertae sedis</taxon>
        <taxon>Mucoromycota</taxon>
        <taxon>Glomeromycotina</taxon>
        <taxon>Glomeromycetes</taxon>
        <taxon>Archaeosporales</taxon>
        <taxon>Ambisporaceae</taxon>
        <taxon>Ambispora</taxon>
    </lineage>
</organism>
<dbReference type="Proteomes" id="UP000789508">
    <property type="component" value="Unassembled WGS sequence"/>
</dbReference>
<dbReference type="EMBL" id="CAJVPS010004062">
    <property type="protein sequence ID" value="CAG8598595.1"/>
    <property type="molecule type" value="Genomic_DNA"/>
</dbReference>
<feature type="non-terminal residue" evidence="1">
    <location>
        <position position="1"/>
    </location>
</feature>
<sequence length="56" mass="6255">SRASFRVSKNAKSALVALVSHFIAGERTDCEELEPLAAIINDLIYLSRIKVKFVTY</sequence>
<keyword evidence="2" id="KW-1185">Reference proteome</keyword>
<accession>A0A9N9CEK1</accession>